<accession>A0A219ARE5</accession>
<reference evidence="1 2" key="1">
    <citation type="journal article" date="2016" name="PLoS Pathog.">
        <title>Biosynthesis of antibiotic leucinostatins in bio-control fungus Purpureocillium lilacinum and their inhibition on phytophthora revealed by genome mining.</title>
        <authorList>
            <person name="Wang G."/>
            <person name="Liu Z."/>
            <person name="Lin R."/>
            <person name="Li E."/>
            <person name="Mao Z."/>
            <person name="Ling J."/>
            <person name="Yang Y."/>
            <person name="Yin W.B."/>
            <person name="Xie B."/>
        </authorList>
    </citation>
    <scope>NUCLEOTIDE SEQUENCE [LARGE SCALE GENOMIC DNA]</scope>
    <source>
        <strain evidence="1">170</strain>
    </source>
</reference>
<protein>
    <submittedName>
        <fullName evidence="1">Uncharacterized protein</fullName>
    </submittedName>
</protein>
<comment type="caution">
    <text evidence="1">The sequence shown here is derived from an EMBL/GenBank/DDBJ whole genome shotgun (WGS) entry which is preliminary data.</text>
</comment>
<dbReference type="AlphaFoldDB" id="A0A219ARE5"/>
<name>A0A219ARE5_METCM</name>
<organism evidence="1 2">
    <name type="scientific">Pochonia chlamydosporia 170</name>
    <dbReference type="NCBI Taxonomy" id="1380566"/>
    <lineage>
        <taxon>Eukaryota</taxon>
        <taxon>Fungi</taxon>
        <taxon>Dikarya</taxon>
        <taxon>Ascomycota</taxon>
        <taxon>Pezizomycotina</taxon>
        <taxon>Sordariomycetes</taxon>
        <taxon>Hypocreomycetidae</taxon>
        <taxon>Hypocreales</taxon>
        <taxon>Clavicipitaceae</taxon>
        <taxon>Pochonia</taxon>
    </lineage>
</organism>
<dbReference type="Proteomes" id="UP000078397">
    <property type="component" value="Unassembled WGS sequence"/>
</dbReference>
<proteinExistence type="predicted"/>
<sequence length="216" mass="24057">MANARYDNWRRQVVRVRRFRSYSVIDIDPMAHGGVTIWSGRCGDINWGGDAFVSAKISKSSSAWARICSECCDSWSMHMPLENGVKFVSDAALLTSQALGHADRFDAHLQMQGKAELRVPMITYLGTLITAKTRYSTLCSCLQNTIHQTWRCCISVSVLSLQQGLDTLPLLSTSDFDSSGLPGSAVFNQYAVNYSDSTVFRAQYRYSEAKLSIFVP</sequence>
<dbReference type="RefSeq" id="XP_022285370.1">
    <property type="nucleotide sequence ID" value="XM_022429576.1"/>
</dbReference>
<keyword evidence="2" id="KW-1185">Reference proteome</keyword>
<gene>
    <name evidence="1" type="ORF">VFPPC_17903</name>
</gene>
<dbReference type="EMBL" id="LSBJ02000005">
    <property type="protein sequence ID" value="OWT42904.1"/>
    <property type="molecule type" value="Genomic_DNA"/>
</dbReference>
<dbReference type="KEGG" id="pchm:VFPPC_17903"/>
<evidence type="ECO:0000313" key="2">
    <source>
        <dbReference type="Proteomes" id="UP000078397"/>
    </source>
</evidence>
<evidence type="ECO:0000313" key="1">
    <source>
        <dbReference type="EMBL" id="OWT42904.1"/>
    </source>
</evidence>
<dbReference type="GeneID" id="33936803"/>